<accession>A0A6L2P4J2</accession>
<sequence length="533" mass="61142">MASLNNAMMFLTTVISSRYLPTNNQLRTSSNPRTQANIQDDRVVVKNVPSYDSDILSKVLNYDNYHKNDMFNLFVQELPDFKQLVSVNDTYVDFLSDSNVISDNPDADNNEKEVVQDMPSLAQNDAILSLVVLLTYAWIEIDAEKHDLLADGLEGFDSDLKSSWQSCLLLSHIIEMKPDLLMILISCLSNVISDNPDADNNEKEVVQDMPSLAQNDAILSLIENMEHEVARYNTVNLESNWFKRSSTNACTGKICSVTTTFHEISDESSEVPERTTHQTSNLSPKNKANYEAEKEAIYLILTGIGDDIYSTFDACKPTHDMWVAIERHFGKECRKPKRAKDYMYHKEKILLCKQAEKGVPLQVEQADWLDETDEEIDEQELEAHYRVIPTTSVSRPQLKSNRLEDRIMLNNSKWKKQQLEDHHLEYVQSLRKEIDELESDKADFSKIYDLLLQECVSKDVMCSYLHTLSDLDAHTELQCLCLYKVKECECVAEKLSKQTENVSKEVYNELSRSFAKLEKHSISLELALQQCQE</sequence>
<evidence type="ECO:0000313" key="2">
    <source>
        <dbReference type="EMBL" id="GEU91975.1"/>
    </source>
</evidence>
<proteinExistence type="predicted"/>
<organism evidence="2">
    <name type="scientific">Tanacetum cinerariifolium</name>
    <name type="common">Dalmatian daisy</name>
    <name type="synonym">Chrysanthemum cinerariifolium</name>
    <dbReference type="NCBI Taxonomy" id="118510"/>
    <lineage>
        <taxon>Eukaryota</taxon>
        <taxon>Viridiplantae</taxon>
        <taxon>Streptophyta</taxon>
        <taxon>Embryophyta</taxon>
        <taxon>Tracheophyta</taxon>
        <taxon>Spermatophyta</taxon>
        <taxon>Magnoliopsida</taxon>
        <taxon>eudicotyledons</taxon>
        <taxon>Gunneridae</taxon>
        <taxon>Pentapetalae</taxon>
        <taxon>asterids</taxon>
        <taxon>campanulids</taxon>
        <taxon>Asterales</taxon>
        <taxon>Asteraceae</taxon>
        <taxon>Asteroideae</taxon>
        <taxon>Anthemideae</taxon>
        <taxon>Anthemidinae</taxon>
        <taxon>Tanacetum</taxon>
    </lineage>
</organism>
<evidence type="ECO:0000256" key="1">
    <source>
        <dbReference type="SAM" id="Coils"/>
    </source>
</evidence>
<comment type="caution">
    <text evidence="2">The sequence shown here is derived from an EMBL/GenBank/DDBJ whole genome shotgun (WGS) entry which is preliminary data.</text>
</comment>
<dbReference type="AlphaFoldDB" id="A0A6L2P4J2"/>
<keyword evidence="1" id="KW-0175">Coiled coil</keyword>
<gene>
    <name evidence="2" type="ORF">Tci_063953</name>
</gene>
<reference evidence="2" key="1">
    <citation type="journal article" date="2019" name="Sci. Rep.">
        <title>Draft genome of Tanacetum cinerariifolium, the natural source of mosquito coil.</title>
        <authorList>
            <person name="Yamashiro T."/>
            <person name="Shiraishi A."/>
            <person name="Satake H."/>
            <person name="Nakayama K."/>
        </authorList>
    </citation>
    <scope>NUCLEOTIDE SEQUENCE</scope>
</reference>
<feature type="coiled-coil region" evidence="1">
    <location>
        <begin position="427"/>
        <end position="454"/>
    </location>
</feature>
<dbReference type="EMBL" id="BKCJ010010526">
    <property type="protein sequence ID" value="GEU91975.1"/>
    <property type="molecule type" value="Genomic_DNA"/>
</dbReference>
<name>A0A6L2P4J2_TANCI</name>
<protein>
    <submittedName>
        <fullName evidence="2">Uncharacterized protein</fullName>
    </submittedName>
</protein>